<dbReference type="GO" id="GO:0032259">
    <property type="term" value="P:methylation"/>
    <property type="evidence" value="ECO:0007669"/>
    <property type="project" value="UniProtKB-KW"/>
</dbReference>
<feature type="domain" description="Cobalamin synthesis G N-terminal" evidence="10">
    <location>
        <begin position="289"/>
        <end position="367"/>
    </location>
</feature>
<evidence type="ECO:0000256" key="5">
    <source>
        <dbReference type="ARBA" id="ARBA00022679"/>
    </source>
</evidence>
<keyword evidence="3" id="KW-0169">Cobalamin biosynthesis</keyword>
<dbReference type="Gene3D" id="3.30.950.10">
    <property type="entry name" value="Methyltransferase, Cobalt-precorrin-4 Transmethylase, Domain 2"/>
    <property type="match status" value="2"/>
</dbReference>
<comment type="similarity">
    <text evidence="2 7">Belongs to the precorrin methyltransferase family.</text>
</comment>
<dbReference type="InterPro" id="IPR036518">
    <property type="entry name" value="CobE/GbiG_C_sf"/>
</dbReference>
<dbReference type="AlphaFoldDB" id="A0A934MMJ4"/>
<feature type="domain" description="Tetrapyrrole methylase" evidence="8">
    <location>
        <begin position="2"/>
        <end position="201"/>
    </location>
</feature>
<name>A0A934MMJ4_9HYPH</name>
<dbReference type="Pfam" id="PF01890">
    <property type="entry name" value="CbiG_C"/>
    <property type="match status" value="1"/>
</dbReference>
<dbReference type="Gene3D" id="3.30.420.180">
    <property type="entry name" value="CobE/GbiG C-terminal domain"/>
    <property type="match status" value="1"/>
</dbReference>
<evidence type="ECO:0000259" key="10">
    <source>
        <dbReference type="Pfam" id="PF11760"/>
    </source>
</evidence>
<dbReference type="PANTHER" id="PTHR47036:SF1">
    <property type="entry name" value="COBALT-FACTOR III C(17)-METHYLTRANSFERASE-RELATED"/>
    <property type="match status" value="1"/>
</dbReference>
<dbReference type="InterPro" id="IPR014777">
    <property type="entry name" value="4pyrrole_Mease_sub1"/>
</dbReference>
<dbReference type="PANTHER" id="PTHR47036">
    <property type="entry name" value="COBALT-FACTOR III C(17)-METHYLTRANSFERASE-RELATED"/>
    <property type="match status" value="1"/>
</dbReference>
<dbReference type="InterPro" id="IPR000878">
    <property type="entry name" value="4pyrrol_Mease"/>
</dbReference>
<dbReference type="InterPro" id="IPR051810">
    <property type="entry name" value="Precorrin_MeTrfase"/>
</dbReference>
<dbReference type="InterPro" id="IPR021744">
    <property type="entry name" value="CbiG_N"/>
</dbReference>
<dbReference type="NCBIfam" id="TIGR01466">
    <property type="entry name" value="cobJ_cbiH"/>
    <property type="match status" value="1"/>
</dbReference>
<reference evidence="11" key="1">
    <citation type="submission" date="2020-12" db="EMBL/GenBank/DDBJ databases">
        <title>Bacterial taxonomy.</title>
        <authorList>
            <person name="Pan X."/>
        </authorList>
    </citation>
    <scope>NUCLEOTIDE SEQUENCE</scope>
    <source>
        <strain evidence="11">B2012</strain>
    </source>
</reference>
<dbReference type="SUPFAM" id="SSF159664">
    <property type="entry name" value="CobE/GbiG C-terminal domain-like"/>
    <property type="match status" value="1"/>
</dbReference>
<sequence length="831" mass="84780">MTLTIVGVGPGDPELLTLKAVRILAAADVVAYPVSSQGSFAARIAAAHIGAAEHFAFAIPMSGDGAAEAAYDAAAETIAGHLSAGRTVALLCEGDPMLYGSAASVMARLAGRFAVDVVPGVTAASACAAVSGTSMVRYSEPLTILPATASAERLRASLAADGALVIYKIGRHFDAVKALIRAAGRDGTLIARATLPEQEITPLNDAPPGPKPYFSTVLVPAASSDMSSRPAVDVDAPVAVVVLGPSALATARAAKATLAAAGIDARLHGLVARVEAEAVDVPFAAARHHIGHLFATGHTVVGVMSAGILIRAVAPYLADKPAEPALLALAEDGSAVVPLLGAHRGGGRIATLLGETFGVAPAATTQGEVRLGVALDDPPAGWRVADPRPFKRLAADLAAGGGAAPDPSLDFLASLPAGAAPIRSTIHPAADADIVPTYVARRVALGMGAERHADPAAAVDFARAALDAAAIDPRAVAVVVSLDKKADEAALAAVAADLGAPLRVFDAATLAAQEPRLATPSETVRAAVGVAGVAEAAALAAAGPDGALIMPKRVEGALTLALAAAVRPITPTVGRARGRLRVVGIGPGTARWRTLECLDALARADAFVGYTLYLDLVEDLRGSQSRHDFALGEETARVRYALELAGTGRDVALISSGDPGIYAMATLAMELLDTGNLSEGARRVAVEVVPGISAAQAAAARLGAPLGHDFAFVSLSDLMTPWEAIRRRLEAAAVGDFVVALYNPRSRRRTSQLTEALEIFRAHRPAATPVVVAASLGRPAEALHHTTLGALDAERVDMLATVLVGASTTHRFTRGDGRIHVYTPRGYEVHP</sequence>
<evidence type="ECO:0000313" key="12">
    <source>
        <dbReference type="Proteomes" id="UP000609531"/>
    </source>
</evidence>
<feature type="domain" description="Tetrapyrrole methylase" evidence="8">
    <location>
        <begin position="580"/>
        <end position="791"/>
    </location>
</feature>
<dbReference type="InterPro" id="IPR012382">
    <property type="entry name" value="CobI/CbiL"/>
</dbReference>
<dbReference type="GO" id="GO:0030788">
    <property type="term" value="F:precorrin-2 C20-methyltransferase activity"/>
    <property type="evidence" value="ECO:0007669"/>
    <property type="project" value="InterPro"/>
</dbReference>
<dbReference type="InterPro" id="IPR006363">
    <property type="entry name" value="Cbl_synth_CobJ/CibH_dom"/>
</dbReference>
<dbReference type="EMBL" id="JAEKJA010000014">
    <property type="protein sequence ID" value="MBJ3777314.1"/>
    <property type="molecule type" value="Genomic_DNA"/>
</dbReference>
<dbReference type="InterPro" id="IPR002750">
    <property type="entry name" value="CobE/GbiG_C"/>
</dbReference>
<organism evidence="11 12">
    <name type="scientific">Acuticoccus mangrovi</name>
    <dbReference type="NCBI Taxonomy" id="2796142"/>
    <lineage>
        <taxon>Bacteria</taxon>
        <taxon>Pseudomonadati</taxon>
        <taxon>Pseudomonadota</taxon>
        <taxon>Alphaproteobacteria</taxon>
        <taxon>Hyphomicrobiales</taxon>
        <taxon>Amorphaceae</taxon>
        <taxon>Acuticoccus</taxon>
    </lineage>
</organism>
<dbReference type="InterPro" id="IPR006364">
    <property type="entry name" value="CobI/CbiL/CobIJ_dom"/>
</dbReference>
<keyword evidence="12" id="KW-1185">Reference proteome</keyword>
<dbReference type="GO" id="GO:0030789">
    <property type="term" value="F:precorrin-3B C17-methyltransferase activity"/>
    <property type="evidence" value="ECO:0007669"/>
    <property type="project" value="UniProtKB-EC"/>
</dbReference>
<feature type="domain" description="CobE/GbiG C-terminal" evidence="9">
    <location>
        <begin position="444"/>
        <end position="563"/>
    </location>
</feature>
<comment type="caution">
    <text evidence="11">The sequence shown here is derived from an EMBL/GenBank/DDBJ whole genome shotgun (WGS) entry which is preliminary data.</text>
</comment>
<accession>A0A934MMJ4</accession>
<proteinExistence type="inferred from homology"/>
<dbReference type="RefSeq" id="WP_198883218.1">
    <property type="nucleotide sequence ID" value="NZ_JAEKJA010000014.1"/>
</dbReference>
<dbReference type="Gene3D" id="3.40.1010.10">
    <property type="entry name" value="Cobalt-precorrin-4 Transmethylase, Domain 1"/>
    <property type="match status" value="2"/>
</dbReference>
<evidence type="ECO:0000259" key="9">
    <source>
        <dbReference type="Pfam" id="PF01890"/>
    </source>
</evidence>
<comment type="pathway">
    <text evidence="1">Cofactor biosynthesis; adenosylcobalamin biosynthesis.</text>
</comment>
<evidence type="ECO:0000313" key="11">
    <source>
        <dbReference type="EMBL" id="MBJ3777314.1"/>
    </source>
</evidence>
<evidence type="ECO:0000256" key="7">
    <source>
        <dbReference type="RuleBase" id="RU003960"/>
    </source>
</evidence>
<dbReference type="Pfam" id="PF11760">
    <property type="entry name" value="CbiG_N"/>
    <property type="match status" value="1"/>
</dbReference>
<evidence type="ECO:0000259" key="8">
    <source>
        <dbReference type="Pfam" id="PF00590"/>
    </source>
</evidence>
<dbReference type="GO" id="GO:0009236">
    <property type="term" value="P:cobalamin biosynthetic process"/>
    <property type="evidence" value="ECO:0007669"/>
    <property type="project" value="UniProtKB-KW"/>
</dbReference>
<protein>
    <submittedName>
        <fullName evidence="11">Precorrin-3B C(17)-methyltransferase</fullName>
        <ecNumber evidence="11">2.1.1.131</ecNumber>
    </submittedName>
</protein>
<dbReference type="PROSITE" id="PS00840">
    <property type="entry name" value="SUMT_2"/>
    <property type="match status" value="1"/>
</dbReference>
<dbReference type="InterPro" id="IPR035996">
    <property type="entry name" value="4pyrrol_Methylase_sf"/>
</dbReference>
<dbReference type="Proteomes" id="UP000609531">
    <property type="component" value="Unassembled WGS sequence"/>
</dbReference>
<dbReference type="Pfam" id="PF00590">
    <property type="entry name" value="TP_methylase"/>
    <property type="match status" value="2"/>
</dbReference>
<dbReference type="SUPFAM" id="SSF53790">
    <property type="entry name" value="Tetrapyrrole methylase"/>
    <property type="match status" value="2"/>
</dbReference>
<dbReference type="NCBIfam" id="TIGR01467">
    <property type="entry name" value="cobI_cbiL"/>
    <property type="match status" value="1"/>
</dbReference>
<dbReference type="Gene3D" id="3.40.50.11220">
    <property type="match status" value="1"/>
</dbReference>
<gene>
    <name evidence="11" type="primary">cobJ</name>
    <name evidence="11" type="ORF">JCR33_16520</name>
</gene>
<evidence type="ECO:0000256" key="1">
    <source>
        <dbReference type="ARBA" id="ARBA00004953"/>
    </source>
</evidence>
<keyword evidence="4 7" id="KW-0489">Methyltransferase</keyword>
<dbReference type="CDD" id="cd11646">
    <property type="entry name" value="Precorrin_3B_C17_MT"/>
    <property type="match status" value="1"/>
</dbReference>
<evidence type="ECO:0000256" key="4">
    <source>
        <dbReference type="ARBA" id="ARBA00022603"/>
    </source>
</evidence>
<evidence type="ECO:0000256" key="2">
    <source>
        <dbReference type="ARBA" id="ARBA00005879"/>
    </source>
</evidence>
<dbReference type="EC" id="2.1.1.131" evidence="11"/>
<dbReference type="SUPFAM" id="SSF159672">
    <property type="entry name" value="CbiG N-terminal domain-like"/>
    <property type="match status" value="1"/>
</dbReference>
<dbReference type="InterPro" id="IPR038029">
    <property type="entry name" value="GbiG_N_sf"/>
</dbReference>
<evidence type="ECO:0000256" key="6">
    <source>
        <dbReference type="ARBA" id="ARBA00022691"/>
    </source>
</evidence>
<dbReference type="InterPro" id="IPR014776">
    <property type="entry name" value="4pyrrole_Mease_sub2"/>
</dbReference>
<keyword evidence="5 7" id="KW-0808">Transferase</keyword>
<keyword evidence="6" id="KW-0949">S-adenosyl-L-methionine</keyword>
<evidence type="ECO:0000256" key="3">
    <source>
        <dbReference type="ARBA" id="ARBA00022573"/>
    </source>
</evidence>
<dbReference type="CDD" id="cd11645">
    <property type="entry name" value="Precorrin_2_C20_MT"/>
    <property type="match status" value="1"/>
</dbReference>
<dbReference type="InterPro" id="IPR003043">
    <property type="entry name" value="Uropor_MeTrfase_CS"/>
</dbReference>